<comment type="caution">
    <text evidence="2">The sequence shown here is derived from an EMBL/GenBank/DDBJ whole genome shotgun (WGS) entry which is preliminary data.</text>
</comment>
<feature type="domain" description="Methyltransferase" evidence="1">
    <location>
        <begin position="133"/>
        <end position="269"/>
    </location>
</feature>
<dbReference type="InterPro" id="IPR029063">
    <property type="entry name" value="SAM-dependent_MTases_sf"/>
</dbReference>
<name>A0AAU9KDC8_9CILI</name>
<evidence type="ECO:0000313" key="3">
    <source>
        <dbReference type="Proteomes" id="UP001162131"/>
    </source>
</evidence>
<evidence type="ECO:0000259" key="1">
    <source>
        <dbReference type="Pfam" id="PF13679"/>
    </source>
</evidence>
<gene>
    <name evidence="2" type="ORF">BSTOLATCC_MIC53270</name>
</gene>
<proteinExistence type="predicted"/>
<dbReference type="SUPFAM" id="SSF53335">
    <property type="entry name" value="S-adenosyl-L-methionine-dependent methyltransferases"/>
    <property type="match status" value="1"/>
</dbReference>
<sequence>MRSAILNLKSFLFSPSSFQSLIPYSNDIWKMDEYTAQIDQIIPFLIENRDLLESHVTAAFVTDYFSRVPQEWIEYLHQFSYSQLIEISSILNQIQLAGLYNYISSAVNLSPHYPLYTQSFDVSVIEKYGMNPKKMHEVPRLAHYISGKAEQLGLKKAIDIGAGQGYLSHFLVTKAKLKVTAIEAKEHNSHESERRGKLICQRLKTDGEFENISLFVTADNISAYTNEPCVLIGLHTCGDLAASCIKLFLGDPQIKALVNVGCCYNHLTEYISPEAKQSADEYLAKIGHSFQGNSLDETLFAEEEAAGFPLSRYIKEKYPQFFLGRIPRVLAMSEACRAHIENPEATFKRFSYRSAFQILLTESYPQYENIFSVGSRIKSFNNFGDYISKAFNAMGLQNPYENVDVNAIYEERFRSKEKESAIIWSLRSILSGPIENIIILDRALYLREHGAETEIIQIFDKIHSPRNIALAAFKP</sequence>
<evidence type="ECO:0000313" key="2">
    <source>
        <dbReference type="EMBL" id="CAG9331192.1"/>
    </source>
</evidence>
<dbReference type="PANTHER" id="PTHR12496">
    <property type="entry name" value="CGI-41 METHYLTRANSFERASE"/>
    <property type="match status" value="1"/>
</dbReference>
<protein>
    <recommendedName>
        <fullName evidence="1">Methyltransferase domain-containing protein</fullName>
    </recommendedName>
</protein>
<dbReference type="InterPro" id="IPR025714">
    <property type="entry name" value="Methyltranfer_dom"/>
</dbReference>
<dbReference type="AlphaFoldDB" id="A0AAU9KDC8"/>
<dbReference type="Pfam" id="PF13679">
    <property type="entry name" value="Methyltransf_32"/>
    <property type="match status" value="1"/>
</dbReference>
<dbReference type="InterPro" id="IPR052220">
    <property type="entry name" value="METTL25"/>
</dbReference>
<keyword evidence="3" id="KW-1185">Reference proteome</keyword>
<organism evidence="2 3">
    <name type="scientific">Blepharisma stoltei</name>
    <dbReference type="NCBI Taxonomy" id="1481888"/>
    <lineage>
        <taxon>Eukaryota</taxon>
        <taxon>Sar</taxon>
        <taxon>Alveolata</taxon>
        <taxon>Ciliophora</taxon>
        <taxon>Postciliodesmatophora</taxon>
        <taxon>Heterotrichea</taxon>
        <taxon>Heterotrichida</taxon>
        <taxon>Blepharismidae</taxon>
        <taxon>Blepharisma</taxon>
    </lineage>
</organism>
<dbReference type="EMBL" id="CAJZBQ010000053">
    <property type="protein sequence ID" value="CAG9331192.1"/>
    <property type="molecule type" value="Genomic_DNA"/>
</dbReference>
<dbReference type="Proteomes" id="UP001162131">
    <property type="component" value="Unassembled WGS sequence"/>
</dbReference>
<accession>A0AAU9KDC8</accession>
<dbReference type="PANTHER" id="PTHR12496:SF0">
    <property type="entry name" value="METHYLTRANSFERASE DOMAIN-CONTAINING PROTEIN"/>
    <property type="match status" value="1"/>
</dbReference>
<reference evidence="2" key="1">
    <citation type="submission" date="2021-09" db="EMBL/GenBank/DDBJ databases">
        <authorList>
            <consortium name="AG Swart"/>
            <person name="Singh M."/>
            <person name="Singh A."/>
            <person name="Seah K."/>
            <person name="Emmerich C."/>
        </authorList>
    </citation>
    <scope>NUCLEOTIDE SEQUENCE</scope>
    <source>
        <strain evidence="2">ATCC30299</strain>
    </source>
</reference>